<dbReference type="EMBL" id="JAVFWL010000003">
    <property type="protein sequence ID" value="KAK6745367.1"/>
    <property type="molecule type" value="Genomic_DNA"/>
</dbReference>
<keyword evidence="2" id="KW-1185">Reference proteome</keyword>
<comment type="caution">
    <text evidence="1">The sequence shown here is derived from an EMBL/GenBank/DDBJ whole genome shotgun (WGS) entry which is preliminary data.</text>
</comment>
<name>A0ABR1D495_NECAM</name>
<dbReference type="Proteomes" id="UP001303046">
    <property type="component" value="Unassembled WGS sequence"/>
</dbReference>
<sequence>MRLVFRPLLNSKKRNKERKPRNFTVWRKLQFSDLWRKRWQKRFRAPQSEEFYQILVLFLSQSIGIGRKRRAQYYIDDKPTRDELKTKVGEVLKMCKALSKDGKNPEAISVSQQFLAV</sequence>
<evidence type="ECO:0000313" key="1">
    <source>
        <dbReference type="EMBL" id="KAK6745367.1"/>
    </source>
</evidence>
<proteinExistence type="predicted"/>
<organism evidence="1 2">
    <name type="scientific">Necator americanus</name>
    <name type="common">Human hookworm</name>
    <dbReference type="NCBI Taxonomy" id="51031"/>
    <lineage>
        <taxon>Eukaryota</taxon>
        <taxon>Metazoa</taxon>
        <taxon>Ecdysozoa</taxon>
        <taxon>Nematoda</taxon>
        <taxon>Chromadorea</taxon>
        <taxon>Rhabditida</taxon>
        <taxon>Rhabditina</taxon>
        <taxon>Rhabditomorpha</taxon>
        <taxon>Strongyloidea</taxon>
        <taxon>Ancylostomatidae</taxon>
        <taxon>Bunostominae</taxon>
        <taxon>Necator</taxon>
    </lineage>
</organism>
<accession>A0ABR1D495</accession>
<gene>
    <name evidence="1" type="primary">Necator_chrIII.g12619</name>
    <name evidence="1" type="ORF">RB195_011852</name>
</gene>
<reference evidence="1 2" key="1">
    <citation type="submission" date="2023-08" db="EMBL/GenBank/DDBJ databases">
        <title>A Necator americanus chromosomal reference genome.</title>
        <authorList>
            <person name="Ilik V."/>
            <person name="Petrzelkova K.J."/>
            <person name="Pardy F."/>
            <person name="Fuh T."/>
            <person name="Niatou-Singa F.S."/>
            <person name="Gouil Q."/>
            <person name="Baker L."/>
            <person name="Ritchie M.E."/>
            <person name="Jex A.R."/>
            <person name="Gazzola D."/>
            <person name="Li H."/>
            <person name="Toshio Fujiwara R."/>
            <person name="Zhan B."/>
            <person name="Aroian R.V."/>
            <person name="Pafco B."/>
            <person name="Schwarz E.M."/>
        </authorList>
    </citation>
    <scope>NUCLEOTIDE SEQUENCE [LARGE SCALE GENOMIC DNA]</scope>
    <source>
        <strain evidence="1 2">Aroian</strain>
        <tissue evidence="1">Whole animal</tissue>
    </source>
</reference>
<protein>
    <submittedName>
        <fullName evidence="1">Uncharacterized protein</fullName>
    </submittedName>
</protein>
<evidence type="ECO:0000313" key="2">
    <source>
        <dbReference type="Proteomes" id="UP001303046"/>
    </source>
</evidence>